<dbReference type="EMBL" id="NMUF01000012">
    <property type="protein sequence ID" value="RFA98991.1"/>
    <property type="molecule type" value="Genomic_DNA"/>
</dbReference>
<dbReference type="PANTHER" id="PTHR24220">
    <property type="entry name" value="IMPORT ATP-BINDING PROTEIN"/>
    <property type="match status" value="1"/>
</dbReference>
<gene>
    <name evidence="4" type="ORF">CGL52_05725</name>
</gene>
<keyword evidence="2 4" id="KW-0067">ATP-binding</keyword>
<evidence type="ECO:0000259" key="3">
    <source>
        <dbReference type="PROSITE" id="PS50893"/>
    </source>
</evidence>
<dbReference type="Pfam" id="PF00005">
    <property type="entry name" value="ABC_tran"/>
    <property type="match status" value="1"/>
</dbReference>
<dbReference type="GO" id="GO:0016887">
    <property type="term" value="F:ATP hydrolysis activity"/>
    <property type="evidence" value="ECO:0007669"/>
    <property type="project" value="InterPro"/>
</dbReference>
<protein>
    <submittedName>
        <fullName evidence="4">ABC transporter ATP-binding protein</fullName>
    </submittedName>
</protein>
<dbReference type="SUPFAM" id="SSF52540">
    <property type="entry name" value="P-loop containing nucleoside triphosphate hydrolases"/>
    <property type="match status" value="1"/>
</dbReference>
<dbReference type="SMART" id="SM00382">
    <property type="entry name" value="AAA"/>
    <property type="match status" value="1"/>
</dbReference>
<evidence type="ECO:0000256" key="1">
    <source>
        <dbReference type="ARBA" id="ARBA00022741"/>
    </source>
</evidence>
<dbReference type="GO" id="GO:0005886">
    <property type="term" value="C:plasma membrane"/>
    <property type="evidence" value="ECO:0007669"/>
    <property type="project" value="TreeGrafter"/>
</dbReference>
<dbReference type="InterPro" id="IPR003593">
    <property type="entry name" value="AAA+_ATPase"/>
</dbReference>
<accession>A0A371R4Q3</accession>
<dbReference type="Proteomes" id="UP000256877">
    <property type="component" value="Unassembled WGS sequence"/>
</dbReference>
<name>A0A371R4Q3_9CREN</name>
<evidence type="ECO:0000256" key="2">
    <source>
        <dbReference type="ARBA" id="ARBA00022840"/>
    </source>
</evidence>
<evidence type="ECO:0000313" key="5">
    <source>
        <dbReference type="Proteomes" id="UP000256877"/>
    </source>
</evidence>
<feature type="domain" description="ABC transporter" evidence="3">
    <location>
        <begin position="3"/>
        <end position="218"/>
    </location>
</feature>
<sequence>MVLKITNLKARRGGFQLYVERLEVNSVVALVGRNGSGKTTLLDAVAGLIPAEGAVEACGRDVSALPPEERRLVYIQATPVDLPMKPRRFLRLVASKWGKGEWEVKEVVERLGIGNLLNSSGLSTGQKQLLNIAAGLLAEPCAFLMDEPTSHLDWFNKRIVDDVVKKIGVPVLYVTHDPFEAFYVGDVICLIEGGRIRGCRENTPADFSEVERIVKSLYL</sequence>
<dbReference type="AlphaFoldDB" id="A0A371R4Q3"/>
<organism evidence="4 5">
    <name type="scientific">Pyrobaculum aerophilum</name>
    <dbReference type="NCBI Taxonomy" id="13773"/>
    <lineage>
        <taxon>Archaea</taxon>
        <taxon>Thermoproteota</taxon>
        <taxon>Thermoprotei</taxon>
        <taxon>Thermoproteales</taxon>
        <taxon>Thermoproteaceae</taxon>
        <taxon>Pyrobaculum</taxon>
    </lineage>
</organism>
<dbReference type="PANTHER" id="PTHR24220:SF612">
    <property type="entry name" value="FE(3+) IONS IMPORT ATP-BINDING PROTEIN FBPC"/>
    <property type="match status" value="1"/>
</dbReference>
<proteinExistence type="predicted"/>
<dbReference type="Gene3D" id="3.40.50.300">
    <property type="entry name" value="P-loop containing nucleotide triphosphate hydrolases"/>
    <property type="match status" value="1"/>
</dbReference>
<dbReference type="RefSeq" id="WP_116430468.1">
    <property type="nucleotide sequence ID" value="NZ_NMUF01000012.1"/>
</dbReference>
<dbReference type="InterPro" id="IPR027417">
    <property type="entry name" value="P-loop_NTPase"/>
</dbReference>
<dbReference type="GO" id="GO:0005524">
    <property type="term" value="F:ATP binding"/>
    <property type="evidence" value="ECO:0007669"/>
    <property type="project" value="UniProtKB-KW"/>
</dbReference>
<dbReference type="PROSITE" id="PS50893">
    <property type="entry name" value="ABC_TRANSPORTER_2"/>
    <property type="match status" value="1"/>
</dbReference>
<dbReference type="GO" id="GO:0022857">
    <property type="term" value="F:transmembrane transporter activity"/>
    <property type="evidence" value="ECO:0007669"/>
    <property type="project" value="TreeGrafter"/>
</dbReference>
<dbReference type="InterPro" id="IPR003439">
    <property type="entry name" value="ABC_transporter-like_ATP-bd"/>
</dbReference>
<reference evidence="4 5" key="1">
    <citation type="submission" date="2017-07" db="EMBL/GenBank/DDBJ databases">
        <title>Draft genome sequence of aerobic hyperthermophilic archaea, Pyrobaculum aerophilum YKB31 and YKB32.</title>
        <authorList>
            <person name="Mochizuki T."/>
            <person name="Berliner A.J."/>
            <person name="Yoshida-Takashima Y."/>
            <person name="Takaki Y."/>
            <person name="Nunoura T."/>
            <person name="Takai K."/>
        </authorList>
    </citation>
    <scope>NUCLEOTIDE SEQUENCE [LARGE SCALE GENOMIC DNA]</scope>
    <source>
        <strain evidence="4 5">YKB32</strain>
    </source>
</reference>
<keyword evidence="1" id="KW-0547">Nucleotide-binding</keyword>
<dbReference type="InterPro" id="IPR015854">
    <property type="entry name" value="ABC_transpr_LolD-like"/>
</dbReference>
<comment type="caution">
    <text evidence="4">The sequence shown here is derived from an EMBL/GenBank/DDBJ whole genome shotgun (WGS) entry which is preliminary data.</text>
</comment>
<evidence type="ECO:0000313" key="4">
    <source>
        <dbReference type="EMBL" id="RFA98991.1"/>
    </source>
</evidence>
<dbReference type="OrthoDB" id="97750at2157"/>